<feature type="compositionally biased region" description="Basic and acidic residues" evidence="1">
    <location>
        <begin position="1"/>
        <end position="12"/>
    </location>
</feature>
<feature type="compositionally biased region" description="Polar residues" evidence="1">
    <location>
        <begin position="18"/>
        <end position="28"/>
    </location>
</feature>
<gene>
    <name evidence="2" type="primary">beta</name>
</gene>
<protein>
    <submittedName>
        <fullName evidence="2">Beta protein</fullName>
    </submittedName>
</protein>
<evidence type="ECO:0000313" key="2">
    <source>
        <dbReference type="EMBL" id="CAA38848.1"/>
    </source>
</evidence>
<name>Q07301_METTF</name>
<dbReference type="AlphaFoldDB" id="Q07301"/>
<accession>Q07301</accession>
<organism evidence="2">
    <name type="scientific">Methanothermobacter thermautotrophicus</name>
    <name type="common">Methanobacterium thermoformicicum</name>
    <dbReference type="NCBI Taxonomy" id="145262"/>
    <lineage>
        <taxon>Archaea</taxon>
        <taxon>Methanobacteriati</taxon>
        <taxon>Methanobacteriota</taxon>
        <taxon>Methanomada group</taxon>
        <taxon>Methanobacteria</taxon>
        <taxon>Methanobacteriales</taxon>
        <taxon>Methanobacteriaceae</taxon>
        <taxon>Methanothermobacter</taxon>
    </lineage>
</organism>
<dbReference type="EMBL" id="X55029">
    <property type="protein sequence ID" value="CAA38848.1"/>
    <property type="molecule type" value="Genomic_DNA"/>
</dbReference>
<feature type="region of interest" description="Disordered" evidence="1">
    <location>
        <begin position="1"/>
        <end position="28"/>
    </location>
</feature>
<reference evidence="2" key="1">
    <citation type="journal article" date="1990" name="Nucleic Acids Res.">
        <title>Specific transcription of cloned Methanobacterium thermoautotrophicum transcription units by homologous RNA polymerase in vitro.</title>
        <authorList>
            <person name="Knaub S."/>
            <person name="Klein A."/>
        </authorList>
    </citation>
    <scope>NUCLEOTIDE SEQUENCE</scope>
    <source>
        <strain evidence="2">Marburg</strain>
    </source>
</reference>
<evidence type="ECO:0000256" key="1">
    <source>
        <dbReference type="SAM" id="MobiDB-lite"/>
    </source>
</evidence>
<sequence length="28" mass="3162">MAKFEDKVDDNSPKVLCESSNQPVKEHS</sequence>
<proteinExistence type="predicted"/>